<keyword evidence="2" id="KW-1185">Reference proteome</keyword>
<dbReference type="RefSeq" id="WP_046375936.1">
    <property type="nucleotide sequence ID" value="NZ_CP010429.1"/>
</dbReference>
<evidence type="ECO:0008006" key="3">
    <source>
        <dbReference type="Google" id="ProtNLM"/>
    </source>
</evidence>
<gene>
    <name evidence="1" type="ORF">SD10_04840</name>
</gene>
<dbReference type="Pfam" id="PF13365">
    <property type="entry name" value="Trypsin_2"/>
    <property type="match status" value="1"/>
</dbReference>
<dbReference type="SUPFAM" id="SSF50494">
    <property type="entry name" value="Trypsin-like serine proteases"/>
    <property type="match status" value="1"/>
</dbReference>
<organism evidence="1 2">
    <name type="scientific">Spirosoma radiotolerans</name>
    <dbReference type="NCBI Taxonomy" id="1379870"/>
    <lineage>
        <taxon>Bacteria</taxon>
        <taxon>Pseudomonadati</taxon>
        <taxon>Bacteroidota</taxon>
        <taxon>Cytophagia</taxon>
        <taxon>Cytophagales</taxon>
        <taxon>Cytophagaceae</taxon>
        <taxon>Spirosoma</taxon>
    </lineage>
</organism>
<dbReference type="OrthoDB" id="43375at2"/>
<evidence type="ECO:0000313" key="1">
    <source>
        <dbReference type="EMBL" id="AKD54339.1"/>
    </source>
</evidence>
<proteinExistence type="predicted"/>
<dbReference type="Proteomes" id="UP000033054">
    <property type="component" value="Chromosome"/>
</dbReference>
<protein>
    <recommendedName>
        <fullName evidence="3">Serine protease</fullName>
    </recommendedName>
</protein>
<dbReference type="HOGENOM" id="CLU_946306_0_0_10"/>
<dbReference type="Gene3D" id="2.40.10.120">
    <property type="match status" value="1"/>
</dbReference>
<evidence type="ECO:0000313" key="2">
    <source>
        <dbReference type="Proteomes" id="UP000033054"/>
    </source>
</evidence>
<dbReference type="STRING" id="1379870.SD10_04840"/>
<name>A0A0E3ZSF3_9BACT</name>
<dbReference type="EMBL" id="CP010429">
    <property type="protein sequence ID" value="AKD54339.1"/>
    <property type="molecule type" value="Genomic_DNA"/>
</dbReference>
<dbReference type="KEGG" id="srd:SD10_04840"/>
<dbReference type="InterPro" id="IPR009003">
    <property type="entry name" value="Peptidase_S1_PA"/>
</dbReference>
<sequence>MFVDAIERVNLFTQPMHSIVRLYGHNEIVPGTATLFFINEHGCAITCKHVAELIRQSDPIYHNYREFQGARREALREKNAAHLISQLETKFKLSADTIIRVRNNFVNCVDQFEKLSIDHHPTQDLALLRFEGYNRLLYRSHAVFLGDTSRIKPGRSLCRLGYPFPEFTNFRYNPAVDDIEWTTTGRIVSPSFPIDGIVTRLSGDNNAVTGIELSTPGLRGQSGGPLFDTNGLIYGMQSATRHLHLGFDIEDQEVLVNGRKSRVSNYPFLNVGQCVHVDVIKAFLREKNVKFYEG</sequence>
<accession>A0A0E3ZSF3</accession>
<reference evidence="1 2" key="1">
    <citation type="journal article" date="2014" name="Curr. Microbiol.">
        <title>Spirosoma radiotolerans sp. nov., a gamma-radiation-resistant bacterium isolated from gamma ray-irradiated soil.</title>
        <authorList>
            <person name="Lee J.J."/>
            <person name="Srinivasan S."/>
            <person name="Lim S."/>
            <person name="Joe M."/>
            <person name="Im S."/>
            <person name="Bae S.I."/>
            <person name="Park K.R."/>
            <person name="Han J.H."/>
            <person name="Park S.H."/>
            <person name="Joo B.M."/>
            <person name="Park S.J."/>
            <person name="Kim M.K."/>
        </authorList>
    </citation>
    <scope>NUCLEOTIDE SEQUENCE [LARGE SCALE GENOMIC DNA]</scope>
    <source>
        <strain evidence="1 2">DG5A</strain>
    </source>
</reference>
<dbReference type="PATRIC" id="fig|1379870.5.peg.1047"/>
<dbReference type="AlphaFoldDB" id="A0A0E3ZSF3"/>